<gene>
    <name evidence="1" type="ORF">HPULCUR_010061</name>
</gene>
<name>A0ABP9YC90_9FUNG</name>
<organism evidence="1 2">
    <name type="scientific">Helicostylum pulchrum</name>
    <dbReference type="NCBI Taxonomy" id="562976"/>
    <lineage>
        <taxon>Eukaryota</taxon>
        <taxon>Fungi</taxon>
        <taxon>Fungi incertae sedis</taxon>
        <taxon>Mucoromycota</taxon>
        <taxon>Mucoromycotina</taxon>
        <taxon>Mucoromycetes</taxon>
        <taxon>Mucorales</taxon>
        <taxon>Mucorineae</taxon>
        <taxon>Mucoraceae</taxon>
        <taxon>Helicostylum</taxon>
    </lineage>
</organism>
<proteinExistence type="predicted"/>
<dbReference type="EMBL" id="BAABUJ010000036">
    <property type="protein sequence ID" value="GAA5804561.1"/>
    <property type="molecule type" value="Genomic_DNA"/>
</dbReference>
<evidence type="ECO:0000313" key="2">
    <source>
        <dbReference type="Proteomes" id="UP001476247"/>
    </source>
</evidence>
<keyword evidence="2" id="KW-1185">Reference proteome</keyword>
<dbReference type="Proteomes" id="UP001476247">
    <property type="component" value="Unassembled WGS sequence"/>
</dbReference>
<sequence>MRVEIISSMIKLVNDRKEVPWPELTTDLKNLIISQYNGKSISRFKGDWKRKAKLIAIATGYKIIRSNEDAWLGIEESLKEHQSSSSSSSNNTKSNYSLSKEEKKRVLTRYDAIEEENKWHLKTGTVVEDKMKALVECSSFEHPVHSMIMDPDDIVWMRYFTADELNEIKSYGVKSLDKLPQELQKNLDSYDKEWTTGNELCEYAENQKYIPLIEFDKRWIRQSMIGISELFCDDNQLHLEDYSESDLLHELWPFVYKIFRDRRIRGKLGERSSIAVGLARNANRSLETNKKRQRKAVGAKVDILFKVGNNEFGSCEIGRDTVTVADDKYMDDGLVKLPKTLRDMLCMLVNQNPCQINNLSTIGLLIMGLNMELLRMDIPQGSAITRILRTPMFEFPSSPNNIGTDFIPILEITWKAKQAMLKNVQLLKDRKRKVSELSTNSTDKATVLQYSFVRLSDDT</sequence>
<accession>A0ABP9YC90</accession>
<reference evidence="1 2" key="1">
    <citation type="submission" date="2024-04" db="EMBL/GenBank/DDBJ databases">
        <title>genome sequences of Mucor flavus KT1a and Helicostylum pulchrum KT1b strains isolation_sourced from the surface of a dry-aged beef.</title>
        <authorList>
            <person name="Toyotome T."/>
            <person name="Hosono M."/>
            <person name="Torimaru M."/>
            <person name="Fukuda K."/>
            <person name="Mikami N."/>
        </authorList>
    </citation>
    <scope>NUCLEOTIDE SEQUENCE [LARGE SCALE GENOMIC DNA]</scope>
    <source>
        <strain evidence="1 2">KT1b</strain>
    </source>
</reference>
<comment type="caution">
    <text evidence="1">The sequence shown here is derived from an EMBL/GenBank/DDBJ whole genome shotgun (WGS) entry which is preliminary data.</text>
</comment>
<protein>
    <submittedName>
        <fullName evidence="1">Uncharacterized protein</fullName>
    </submittedName>
</protein>
<evidence type="ECO:0000313" key="1">
    <source>
        <dbReference type="EMBL" id="GAA5804561.1"/>
    </source>
</evidence>